<gene>
    <name evidence="2" type="ORF">SAMN04489832_2543</name>
</gene>
<sequence>MSEGEEHRDGDRIGVPHDAAAKRTRAAQDAHGGSMAPGMVDGTGQPITEAPADRVAETDGAD</sequence>
<evidence type="ECO:0000256" key="1">
    <source>
        <dbReference type="SAM" id="MobiDB-lite"/>
    </source>
</evidence>
<feature type="compositionally biased region" description="Basic and acidic residues" evidence="1">
    <location>
        <begin position="51"/>
        <end position="62"/>
    </location>
</feature>
<protein>
    <submittedName>
        <fullName evidence="2">Uncharacterized protein</fullName>
    </submittedName>
</protein>
<dbReference type="EMBL" id="FSQT01000001">
    <property type="protein sequence ID" value="SIM85734.1"/>
    <property type="molecule type" value="Genomic_DNA"/>
</dbReference>
<name>A0A1N5WKN9_9ACTN</name>
<dbReference type="Proteomes" id="UP000185124">
    <property type="component" value="Unassembled WGS sequence"/>
</dbReference>
<dbReference type="OrthoDB" id="3403257at2"/>
<dbReference type="RefSeq" id="WP_074311533.1">
    <property type="nucleotide sequence ID" value="NZ_FSQT01000001.1"/>
</dbReference>
<proteinExistence type="predicted"/>
<keyword evidence="3" id="KW-1185">Reference proteome</keyword>
<accession>A0A1N5WKN9</accession>
<organism evidence="2 3">
    <name type="scientific">Micromonospora cremea</name>
    <dbReference type="NCBI Taxonomy" id="709881"/>
    <lineage>
        <taxon>Bacteria</taxon>
        <taxon>Bacillati</taxon>
        <taxon>Actinomycetota</taxon>
        <taxon>Actinomycetes</taxon>
        <taxon>Micromonosporales</taxon>
        <taxon>Micromonosporaceae</taxon>
        <taxon>Micromonospora</taxon>
    </lineage>
</organism>
<reference evidence="3" key="1">
    <citation type="submission" date="2016-12" db="EMBL/GenBank/DDBJ databases">
        <authorList>
            <person name="Varghese N."/>
            <person name="Submissions S."/>
        </authorList>
    </citation>
    <scope>NUCLEOTIDE SEQUENCE [LARGE SCALE GENOMIC DNA]</scope>
    <source>
        <strain evidence="3">DSM 45599</strain>
    </source>
</reference>
<dbReference type="STRING" id="709881.SAMN04489832_2543"/>
<feature type="region of interest" description="Disordered" evidence="1">
    <location>
        <begin position="1"/>
        <end position="62"/>
    </location>
</feature>
<feature type="compositionally biased region" description="Basic and acidic residues" evidence="1">
    <location>
        <begin position="1"/>
        <end position="21"/>
    </location>
</feature>
<evidence type="ECO:0000313" key="2">
    <source>
        <dbReference type="EMBL" id="SIM85734.1"/>
    </source>
</evidence>
<dbReference type="AlphaFoldDB" id="A0A1N5WKN9"/>
<evidence type="ECO:0000313" key="3">
    <source>
        <dbReference type="Proteomes" id="UP000185124"/>
    </source>
</evidence>